<dbReference type="OrthoDB" id="9025522at2"/>
<dbReference type="RefSeq" id="WP_014398384.1">
    <property type="nucleotide sequence ID" value="NC_017030.1"/>
</dbReference>
<name>H8N0T9_CORCM</name>
<accession>H8N0T9</accession>
<proteinExistence type="predicted"/>
<dbReference type="Proteomes" id="UP000007587">
    <property type="component" value="Chromosome"/>
</dbReference>
<organism evidence="2 3">
    <name type="scientific">Corallococcus coralloides (strain ATCC 25202 / DSM 2259 / NBRC 100086 / M2)</name>
    <name type="common">Myxococcus coralloides</name>
    <dbReference type="NCBI Taxonomy" id="1144275"/>
    <lineage>
        <taxon>Bacteria</taxon>
        <taxon>Pseudomonadati</taxon>
        <taxon>Myxococcota</taxon>
        <taxon>Myxococcia</taxon>
        <taxon>Myxococcales</taxon>
        <taxon>Cystobacterineae</taxon>
        <taxon>Myxococcaceae</taxon>
        <taxon>Corallococcus</taxon>
    </lineage>
</organism>
<reference evidence="3" key="2">
    <citation type="submission" date="2012-03" db="EMBL/GenBank/DDBJ databases">
        <title>Genome sequence of the fruiting myxobacterium Corallococcus coralloides DSM 2259.</title>
        <authorList>
            <person name="Huntley S."/>
            <person name="Zhang Y."/>
            <person name="Treuner-Lange A."/>
            <person name="Sensen C.W."/>
            <person name="Sogaard-Andersen L."/>
        </authorList>
    </citation>
    <scope>NUCLEOTIDE SEQUENCE [LARGE SCALE GENOMIC DNA]</scope>
    <source>
        <strain evidence="3">ATCC 25202 / DSM 2259 / NBRC 100086 / M2</strain>
    </source>
</reference>
<sequence>MAVEINSVLLKDSEAVAVADAAYTHATQNHRARLPHLTKVGMRNTLRAWIASKPWNFGKVTKLGSFEPTLGMTNTVSKAHWKGFRTRGELHEHLVFESDSRCQRNRELEQEYAEAILTHATTRETLNDLRRALGQYLWDHDSWKGAISHVVSTYSPLNLLPNMTGSYNEANSYPNHERRPWEKLGGNYNPINLVMNLTVQPLYDYSVRSKDRVSLSYDKRDFSVAENIAILHDLKELFSPNGNSRFLWSPHKELVPHPYQGPRSPPRPKRWDNNGRTRTPVLKYDLQPYLGDPHADKKQVKWDQGRKGAGTRNEESPDTRTAREFNMPLETGRSHTAARLFEMVCLLRPGDDAEDDAQELFADRMKAMAFGIFGYWNADQSLGGYPKSLTPVHTYHEVMDPAEDYLEDIYEHPFTYDDVIAYLRT</sequence>
<protein>
    <submittedName>
        <fullName evidence="2">Uncharacterized protein</fullName>
    </submittedName>
</protein>
<evidence type="ECO:0000256" key="1">
    <source>
        <dbReference type="SAM" id="MobiDB-lite"/>
    </source>
</evidence>
<reference evidence="2 3" key="1">
    <citation type="journal article" date="2012" name="J. Bacteriol.">
        <title>Complete Genome Sequence of the Fruiting Myxobacterium Corallococcus coralloides DSM 2259.</title>
        <authorList>
            <person name="Huntley S."/>
            <person name="Zhang Y."/>
            <person name="Treuner-Lange A."/>
            <person name="Kneip S."/>
            <person name="Sensen C.W."/>
            <person name="Sogaard-Andersen L."/>
        </authorList>
    </citation>
    <scope>NUCLEOTIDE SEQUENCE [LARGE SCALE GENOMIC DNA]</scope>
    <source>
        <strain evidence="3">ATCC 25202 / DSM 2259 / NBRC 100086 / M2</strain>
    </source>
</reference>
<dbReference type="AlphaFoldDB" id="H8N0T9"/>
<feature type="compositionally biased region" description="Basic and acidic residues" evidence="1">
    <location>
        <begin position="293"/>
        <end position="320"/>
    </location>
</feature>
<dbReference type="KEGG" id="ccx:COCOR_05594"/>
<dbReference type="HOGENOM" id="CLU_645142_0_0_7"/>
<evidence type="ECO:0000313" key="3">
    <source>
        <dbReference type="Proteomes" id="UP000007587"/>
    </source>
</evidence>
<gene>
    <name evidence="2" type="ordered locus">COCOR_05594</name>
</gene>
<dbReference type="InParanoid" id="H8N0T9"/>
<dbReference type="EMBL" id="CP003389">
    <property type="protein sequence ID" value="AFE06460.1"/>
    <property type="molecule type" value="Genomic_DNA"/>
</dbReference>
<evidence type="ECO:0000313" key="2">
    <source>
        <dbReference type="EMBL" id="AFE06460.1"/>
    </source>
</evidence>
<keyword evidence="3" id="KW-1185">Reference proteome</keyword>
<feature type="region of interest" description="Disordered" evidence="1">
    <location>
        <begin position="257"/>
        <end position="320"/>
    </location>
</feature>